<keyword evidence="6" id="KW-1185">Reference proteome</keyword>
<feature type="signal peptide" evidence="3">
    <location>
        <begin position="1"/>
        <end position="20"/>
    </location>
</feature>
<keyword evidence="2" id="KW-0472">Membrane</keyword>
<evidence type="ECO:0000256" key="3">
    <source>
        <dbReference type="SAM" id="SignalP"/>
    </source>
</evidence>
<name>A0A6B3STH2_9BURK</name>
<dbReference type="GO" id="GO:0019867">
    <property type="term" value="C:outer membrane"/>
    <property type="evidence" value="ECO:0007669"/>
    <property type="project" value="InterPro"/>
</dbReference>
<protein>
    <submittedName>
        <fullName evidence="5">Glycine zipper 2TM domain-containing protein</fullName>
    </submittedName>
</protein>
<dbReference type="InterPro" id="IPR051407">
    <property type="entry name" value="Bact_OM_lipoprot/Surf_antigen"/>
</dbReference>
<dbReference type="RefSeq" id="WP_163967867.1">
    <property type="nucleotide sequence ID" value="NZ_JAAIVB010000078.1"/>
</dbReference>
<gene>
    <name evidence="5" type="ORF">G3574_22855</name>
</gene>
<feature type="domain" description="Glycine zipper 2TM" evidence="4">
    <location>
        <begin position="48"/>
        <end position="88"/>
    </location>
</feature>
<comment type="caution">
    <text evidence="5">The sequence shown here is derived from an EMBL/GenBank/DDBJ whole genome shotgun (WGS) entry which is preliminary data.</text>
</comment>
<dbReference type="EMBL" id="JAAIVB010000078">
    <property type="protein sequence ID" value="NEX63931.1"/>
    <property type="molecule type" value="Genomic_DNA"/>
</dbReference>
<reference evidence="5 6" key="1">
    <citation type="submission" date="2020-02" db="EMBL/GenBank/DDBJ databases">
        <authorList>
            <person name="Kim M.K."/>
        </authorList>
    </citation>
    <scope>NUCLEOTIDE SEQUENCE [LARGE SCALE GENOMIC DNA]</scope>
    <source>
        <strain evidence="5 6">17J57-3</strain>
    </source>
</reference>
<dbReference type="PANTHER" id="PTHR35603:SF2">
    <property type="entry name" value="OUTER MEMBRANE LIPOPROTEIN"/>
    <property type="match status" value="1"/>
</dbReference>
<proteinExistence type="predicted"/>
<organism evidence="5 6">
    <name type="scientific">Noviherbaspirillum galbum</name>
    <dbReference type="NCBI Taxonomy" id="2709383"/>
    <lineage>
        <taxon>Bacteria</taxon>
        <taxon>Pseudomonadati</taxon>
        <taxon>Pseudomonadota</taxon>
        <taxon>Betaproteobacteria</taxon>
        <taxon>Burkholderiales</taxon>
        <taxon>Oxalobacteraceae</taxon>
        <taxon>Noviherbaspirillum</taxon>
    </lineage>
</organism>
<dbReference type="Proteomes" id="UP000482155">
    <property type="component" value="Unassembled WGS sequence"/>
</dbReference>
<accession>A0A6B3STH2</accession>
<evidence type="ECO:0000313" key="6">
    <source>
        <dbReference type="Proteomes" id="UP000482155"/>
    </source>
</evidence>
<dbReference type="PANTHER" id="PTHR35603">
    <property type="match status" value="1"/>
</dbReference>
<dbReference type="InterPro" id="IPR008816">
    <property type="entry name" value="Gly_zipper_2TM_dom"/>
</dbReference>
<evidence type="ECO:0000259" key="4">
    <source>
        <dbReference type="Pfam" id="PF05433"/>
    </source>
</evidence>
<comment type="subcellular location">
    <subcellularLocation>
        <location evidence="1">Membrane</location>
    </subcellularLocation>
</comment>
<evidence type="ECO:0000256" key="1">
    <source>
        <dbReference type="ARBA" id="ARBA00004370"/>
    </source>
</evidence>
<keyword evidence="3" id="KW-0732">Signal</keyword>
<sequence length="134" mass="13593">MLNKFIAIASIIAVPALASATSYQIVEQPRQECWNEQVPVQTSSQGIGGAIVGGVAGGILGNQVGGGSGKTVATAVGAATGAVVGDRMAAQGSARGTSYQTVQRCRTVVEQVKVPVQEQRGHFCPPGQAKKGNC</sequence>
<feature type="chain" id="PRO_5025645991" evidence="3">
    <location>
        <begin position="21"/>
        <end position="134"/>
    </location>
</feature>
<evidence type="ECO:0000256" key="2">
    <source>
        <dbReference type="ARBA" id="ARBA00023136"/>
    </source>
</evidence>
<dbReference type="AlphaFoldDB" id="A0A6B3STH2"/>
<evidence type="ECO:0000313" key="5">
    <source>
        <dbReference type="EMBL" id="NEX63931.1"/>
    </source>
</evidence>
<dbReference type="Pfam" id="PF05433">
    <property type="entry name" value="Rick_17kDa_Anti"/>
    <property type="match status" value="1"/>
</dbReference>